<organism evidence="2 3">
    <name type="scientific">Saprolegnia diclina (strain VS20)</name>
    <dbReference type="NCBI Taxonomy" id="1156394"/>
    <lineage>
        <taxon>Eukaryota</taxon>
        <taxon>Sar</taxon>
        <taxon>Stramenopiles</taxon>
        <taxon>Oomycota</taxon>
        <taxon>Saprolegniomycetes</taxon>
        <taxon>Saprolegniales</taxon>
        <taxon>Saprolegniaceae</taxon>
        <taxon>Saprolegnia</taxon>
    </lineage>
</organism>
<dbReference type="AlphaFoldDB" id="T0R356"/>
<dbReference type="GeneID" id="19942094"/>
<proteinExistence type="predicted"/>
<dbReference type="EMBL" id="JH767134">
    <property type="protein sequence ID" value="EQC41396.1"/>
    <property type="molecule type" value="Genomic_DNA"/>
</dbReference>
<protein>
    <submittedName>
        <fullName evidence="2">Uncharacterized protein</fullName>
    </submittedName>
</protein>
<dbReference type="VEuPathDB" id="FungiDB:SDRG_01367"/>
<evidence type="ECO:0000313" key="2">
    <source>
        <dbReference type="EMBL" id="EQC41396.1"/>
    </source>
</evidence>
<feature type="region of interest" description="Disordered" evidence="1">
    <location>
        <begin position="83"/>
        <end position="123"/>
    </location>
</feature>
<name>T0R356_SAPDV</name>
<keyword evidence="3" id="KW-1185">Reference proteome</keyword>
<dbReference type="InParanoid" id="T0R356"/>
<evidence type="ECO:0000256" key="1">
    <source>
        <dbReference type="SAM" id="MobiDB-lite"/>
    </source>
</evidence>
<dbReference type="RefSeq" id="XP_008605110.1">
    <property type="nucleotide sequence ID" value="XM_008606888.1"/>
</dbReference>
<accession>T0R356</accession>
<sequence length="358" mass="38617">MPQKRIRVSLYDPLYHQKRAAKLADAKLAAQDALLRKPSPTAVTRFVCHRVRAQQDPDGCPPACDNNCLGDCAIGRAVKRATDDSVDTNARRDGRATTDGKQPHLDHRRAASHTGDERRDCSVNAASTTTTEAILGQLRSEVATLRAQVVDLQASLDARLMRLFQAGFQSLDVGVMLRLGCSAMRNDIPRGSKLLQTKLEDAQEAASAGASELVVARGFGRRLAARRRHSADFDDDIEVILGDPPAPPDLVAAAELEAERKAYEALEAQADDAATRAASNELRLENKILKLMTNINDLSAGVNALSSDKSELAEAKTKLQEETAGLLARVAALETALQTQETNAMTDMTALETRAVTA</sequence>
<evidence type="ECO:0000313" key="3">
    <source>
        <dbReference type="Proteomes" id="UP000030762"/>
    </source>
</evidence>
<feature type="compositionally biased region" description="Basic and acidic residues" evidence="1">
    <location>
        <begin position="89"/>
        <end position="121"/>
    </location>
</feature>
<dbReference type="Proteomes" id="UP000030762">
    <property type="component" value="Unassembled WGS sequence"/>
</dbReference>
<reference evidence="2 3" key="1">
    <citation type="submission" date="2012-04" db="EMBL/GenBank/DDBJ databases">
        <title>The Genome Sequence of Saprolegnia declina VS20.</title>
        <authorList>
            <consortium name="The Broad Institute Genome Sequencing Platform"/>
            <person name="Russ C."/>
            <person name="Nusbaum C."/>
            <person name="Tyler B."/>
            <person name="van West P."/>
            <person name="Dieguez-Uribeondo J."/>
            <person name="de Bruijn I."/>
            <person name="Tripathy S."/>
            <person name="Jiang R."/>
            <person name="Young S.K."/>
            <person name="Zeng Q."/>
            <person name="Gargeya S."/>
            <person name="Fitzgerald M."/>
            <person name="Haas B."/>
            <person name="Abouelleil A."/>
            <person name="Alvarado L."/>
            <person name="Arachchi H.M."/>
            <person name="Berlin A."/>
            <person name="Chapman S.B."/>
            <person name="Goldberg J."/>
            <person name="Griggs A."/>
            <person name="Gujja S."/>
            <person name="Hansen M."/>
            <person name="Howarth C."/>
            <person name="Imamovic A."/>
            <person name="Larimer J."/>
            <person name="McCowen C."/>
            <person name="Montmayeur A."/>
            <person name="Murphy C."/>
            <person name="Neiman D."/>
            <person name="Pearson M."/>
            <person name="Priest M."/>
            <person name="Roberts A."/>
            <person name="Saif S."/>
            <person name="Shea T."/>
            <person name="Sisk P."/>
            <person name="Sykes S."/>
            <person name="Wortman J."/>
            <person name="Nusbaum C."/>
            <person name="Birren B."/>
        </authorList>
    </citation>
    <scope>NUCLEOTIDE SEQUENCE [LARGE SCALE GENOMIC DNA]</scope>
    <source>
        <strain evidence="2 3">VS20</strain>
    </source>
</reference>
<gene>
    <name evidence="2" type="ORF">SDRG_01367</name>
</gene>